<evidence type="ECO:0000313" key="3">
    <source>
        <dbReference type="Proteomes" id="UP000055045"/>
    </source>
</evidence>
<dbReference type="AlphaFoldDB" id="A0A101MPD4"/>
<dbReference type="Proteomes" id="UP000055045">
    <property type="component" value="Unassembled WGS sequence"/>
</dbReference>
<dbReference type="EMBL" id="LLXE01000052">
    <property type="protein sequence ID" value="KUM64258.1"/>
    <property type="molecule type" value="Genomic_DNA"/>
</dbReference>
<keyword evidence="3" id="KW-1185">Reference proteome</keyword>
<accession>A0A101MPD4</accession>
<feature type="transmembrane region" description="Helical" evidence="1">
    <location>
        <begin position="21"/>
        <end position="40"/>
    </location>
</feature>
<organism evidence="2 3">
    <name type="scientific">Penicillium freii</name>
    <dbReference type="NCBI Taxonomy" id="48697"/>
    <lineage>
        <taxon>Eukaryota</taxon>
        <taxon>Fungi</taxon>
        <taxon>Dikarya</taxon>
        <taxon>Ascomycota</taxon>
        <taxon>Pezizomycotina</taxon>
        <taxon>Eurotiomycetes</taxon>
        <taxon>Eurotiomycetidae</taxon>
        <taxon>Eurotiales</taxon>
        <taxon>Aspergillaceae</taxon>
        <taxon>Penicillium</taxon>
    </lineage>
</organism>
<name>A0A101MPD4_PENFR</name>
<gene>
    <name evidence="2" type="ORF">ACN42_g2825</name>
</gene>
<evidence type="ECO:0000313" key="2">
    <source>
        <dbReference type="EMBL" id="KUM64258.1"/>
    </source>
</evidence>
<sequence length="301" mass="34320">MWNRDSFARYIDARLPENPTVAICVPLLWCTFSIGVYFPFSAPSNEPEIDVKAFRRAFAFIVSRDYELLGAKSNGRPFSTTTERFYTDKVPRLARIVFRGLSTPWPQLETQSQDPQELLQLQDIKDTIAFTQPIINEDMRYGRAMVADGEFEAAAYRLLLADNNQLAGRGSCIAVSKADLQILIQLFLLQRVEDRRWRAGLSYHNMYQRSGDIMFSRLISDPDEVSRASELVSAFLAYQFPGTDDYMTREQFKAVCLEVPSFIFSFLQLWATIVTPTTVPQALRDKGKSSLLISTTNILSF</sequence>
<keyword evidence="1" id="KW-1133">Transmembrane helix</keyword>
<keyword evidence="1" id="KW-0812">Transmembrane</keyword>
<proteinExistence type="predicted"/>
<reference evidence="2 3" key="1">
    <citation type="submission" date="2015-10" db="EMBL/GenBank/DDBJ databases">
        <title>Genome sequencing of Penicillium freii.</title>
        <authorList>
            <person name="Nguyen H.D."/>
            <person name="Visagie C.M."/>
            <person name="Seifert K.A."/>
        </authorList>
    </citation>
    <scope>NUCLEOTIDE SEQUENCE [LARGE SCALE GENOMIC DNA]</scope>
    <source>
        <strain evidence="2 3">DAOM 242723</strain>
    </source>
</reference>
<protein>
    <submittedName>
        <fullName evidence="2">Uncharacterized protein</fullName>
    </submittedName>
</protein>
<comment type="caution">
    <text evidence="2">The sequence shown here is derived from an EMBL/GenBank/DDBJ whole genome shotgun (WGS) entry which is preliminary data.</text>
</comment>
<keyword evidence="1" id="KW-0472">Membrane</keyword>
<evidence type="ECO:0000256" key="1">
    <source>
        <dbReference type="SAM" id="Phobius"/>
    </source>
</evidence>